<accession>A0A0G4J7X6</accession>
<evidence type="ECO:0000313" key="1">
    <source>
        <dbReference type="EMBL" id="CEP03708.1"/>
    </source>
</evidence>
<protein>
    <submittedName>
        <fullName evidence="1">Uncharacterized protein</fullName>
    </submittedName>
</protein>
<evidence type="ECO:0000313" key="2">
    <source>
        <dbReference type="Proteomes" id="UP000039324"/>
    </source>
</evidence>
<dbReference type="Proteomes" id="UP000039324">
    <property type="component" value="Unassembled WGS sequence"/>
</dbReference>
<organism evidence="1 2">
    <name type="scientific">Plasmodiophora brassicae</name>
    <name type="common">Clubroot disease agent</name>
    <dbReference type="NCBI Taxonomy" id="37360"/>
    <lineage>
        <taxon>Eukaryota</taxon>
        <taxon>Sar</taxon>
        <taxon>Rhizaria</taxon>
        <taxon>Endomyxa</taxon>
        <taxon>Phytomyxea</taxon>
        <taxon>Plasmodiophorida</taxon>
        <taxon>Plasmodiophoridae</taxon>
        <taxon>Plasmodiophora</taxon>
    </lineage>
</organism>
<feature type="non-terminal residue" evidence="1">
    <location>
        <position position="252"/>
    </location>
</feature>
<gene>
    <name evidence="1" type="ORF">PBRA_003315</name>
</gene>
<reference evidence="1 2" key="1">
    <citation type="submission" date="2015-02" db="EMBL/GenBank/DDBJ databases">
        <authorList>
            <person name="Chooi Y.-H."/>
        </authorList>
    </citation>
    <scope>NUCLEOTIDE SEQUENCE [LARGE SCALE GENOMIC DNA]</scope>
    <source>
        <strain evidence="1">E3</strain>
    </source>
</reference>
<keyword evidence="2" id="KW-1185">Reference proteome</keyword>
<dbReference type="AlphaFoldDB" id="A0A0G4J7X6"/>
<proteinExistence type="predicted"/>
<dbReference type="EMBL" id="CDSF01000155">
    <property type="protein sequence ID" value="CEP03708.1"/>
    <property type="molecule type" value="Genomic_DNA"/>
</dbReference>
<name>A0A0G4J7X6_PLABS</name>
<sequence>MSRAVAKRGTTNAFGPDAAGCVKRLRTEAPAAIDADDETIRELEDGRSSSCARRTILAQFWQEQVVAPPAGECATQIKFTARYRALSPANKLRLLEVTQRDEIAADLLVNSFPTMPVALQLELLRLSPYHKTAIGMHLMTIQFPVMSDDMRLRFLEVAPENILVALLEKHVDAMSVREALIASRQLDGRQYARLRQATFDLVWRRRDLCDTDDLIDLAQIVLPAAGRDLVAEIRSRFVSGSGERQRPPPAAR</sequence>